<dbReference type="Ensembl" id="ENST00000517969.1">
    <property type="protein sequence ID" value="ENSP00000430538.1"/>
    <property type="gene ID" value="ENSG00000070718.14"/>
</dbReference>
<keyword evidence="2" id="KW-1185">Reference proteome</keyword>
<dbReference type="EMBL" id="AC103724">
    <property type="status" value="NOT_ANNOTATED_CDS"/>
    <property type="molecule type" value="Genomic_DNA"/>
</dbReference>
<dbReference type="Antibodypedia" id="24004">
    <property type="antibodies" value="83 antibodies from 21 providers"/>
</dbReference>
<reference evidence="1 2" key="2">
    <citation type="journal article" date="2004" name="Nature">
        <title>Finishing the euchromatic sequence of the human genome.</title>
        <authorList>
            <consortium name="International Human Genome Sequencing Consortium"/>
        </authorList>
    </citation>
    <scope>NUCLEOTIDE SEQUENCE [LARGE SCALE GENOMIC DNA]</scope>
</reference>
<organism evidence="1 2">
    <name type="scientific">Homo sapiens</name>
    <name type="common">Human</name>
    <dbReference type="NCBI Taxonomy" id="9606"/>
    <lineage>
        <taxon>Eukaryota</taxon>
        <taxon>Metazoa</taxon>
        <taxon>Chordata</taxon>
        <taxon>Craniata</taxon>
        <taxon>Vertebrata</taxon>
        <taxon>Euteleostomi</taxon>
        <taxon>Mammalia</taxon>
        <taxon>Eutheria</taxon>
        <taxon>Euarchontoglires</taxon>
        <taxon>Primates</taxon>
        <taxon>Haplorrhini</taxon>
        <taxon>Catarrhini</taxon>
        <taxon>Hominidae</taxon>
        <taxon>Homo</taxon>
    </lineage>
</organism>
<accession>A0A1D5RMS9</accession>
<reference evidence="1 2" key="3">
    <citation type="journal article" date="2006" name="Nature">
        <title>DNA sequence and analysis of human chromosome 8.</title>
        <authorList>
            <person name="Nusbaum C."/>
            <person name="Mikkelsen T.S."/>
            <person name="Zody M.C."/>
            <person name="Asakawa S."/>
            <person name="Taudien S."/>
            <person name="Garber M."/>
            <person name="Kodira C.D."/>
            <person name="Schueler M.G."/>
            <person name="Shimizu A."/>
            <person name="Whittaker C.A."/>
            <person name="Chang J.L."/>
            <person name="Cuomo C.A."/>
            <person name="Dewar K."/>
            <person name="FitzGerald M.G."/>
            <person name="Yang X."/>
            <person name="Allen N.R."/>
            <person name="Anderson S."/>
            <person name="Asakawa T."/>
            <person name="Blechschmidt K."/>
            <person name="Bloom T."/>
            <person name="Borowsky M.L."/>
            <person name="Butler J."/>
            <person name="Cook A."/>
            <person name="Corum B."/>
            <person name="DeArellano K."/>
            <person name="DeCaprio D."/>
            <person name="Dooley K.T."/>
            <person name="Dorris L.III."/>
            <person name="Engels R."/>
            <person name="Glockner G."/>
            <person name="Hafez N."/>
            <person name="Hagopian D.S."/>
            <person name="Hall J.L."/>
            <person name="Ishikawa S.K."/>
            <person name="Jaffe D.B."/>
            <person name="Kamat A."/>
            <person name="Kudoh J."/>
            <person name="Lehmann R."/>
            <person name="Lokitsang T."/>
            <person name="Macdonald P."/>
            <person name="Major J.E."/>
            <person name="Matthews C.D."/>
            <person name="Mauceli E."/>
            <person name="Menzel U."/>
            <person name="Mihalev A.H."/>
            <person name="Minoshima S."/>
            <person name="Murayama Y."/>
            <person name="Naylor J.W."/>
            <person name="Nicol R."/>
            <person name="Nguyen C."/>
            <person name="O'Leary S.B."/>
            <person name="O'Neill K."/>
            <person name="Parker S.C."/>
            <person name="Polley A."/>
            <person name="Raymond C.K."/>
            <person name="Reichwald K."/>
            <person name="Rodriguez J."/>
            <person name="Sasaki T."/>
            <person name="Schilhabel M."/>
            <person name="Siddiqui R."/>
            <person name="Smith C.L."/>
            <person name="Sneddon T.P."/>
            <person name="Talamas J.A."/>
            <person name="Tenzin P."/>
            <person name="Topham K."/>
            <person name="Venkataraman V."/>
            <person name="Wen G."/>
            <person name="Yamazaki S."/>
            <person name="Young S.K."/>
            <person name="Zeng Q."/>
            <person name="Zimmer A.R."/>
            <person name="Rosenthal A."/>
            <person name="Birren B.W."/>
            <person name="Platzer M."/>
            <person name="Shimizu N."/>
            <person name="Lander E.S."/>
        </authorList>
    </citation>
    <scope>NUCLEOTIDE SEQUENCE [LARGE SCALE GENOMIC DNA]</scope>
</reference>
<dbReference type="ChiTaRS" id="AP3M2">
    <property type="organism name" value="human"/>
</dbReference>
<reference evidence="1 2" key="1">
    <citation type="journal article" date="2001" name="Nature">
        <title>Initial sequencing and analysis of the human genome.</title>
        <authorList>
            <consortium name="International Human Genome Sequencing Consortium"/>
            <person name="Lander E.S."/>
            <person name="Linton L.M."/>
            <person name="Birren B."/>
            <person name="Nusbaum C."/>
            <person name="Zody M.C."/>
            <person name="Baldwin J."/>
            <person name="Devon K."/>
            <person name="Dewar K."/>
            <person name="Doyle M."/>
            <person name="FitzHugh W."/>
            <person name="Funke R."/>
            <person name="Gage D."/>
            <person name="Harris K."/>
            <person name="Heaford A."/>
            <person name="Howland J."/>
            <person name="Kann L."/>
            <person name="Lehoczky J."/>
            <person name="LeVine R."/>
            <person name="McEwan P."/>
            <person name="McKernan K."/>
            <person name="Meldrim J."/>
            <person name="Mesirov J.P."/>
            <person name="Miranda C."/>
            <person name="Morris W."/>
            <person name="Naylor J."/>
            <person name="Raymond C."/>
            <person name="Rosetti M."/>
            <person name="Santos R."/>
            <person name="Sheridan A."/>
            <person name="Sougnez C."/>
            <person name="Stange-Thomann N."/>
            <person name="Stojanovic N."/>
            <person name="Subramanian A."/>
            <person name="Wyman D."/>
            <person name="Rogers J."/>
            <person name="Sulston J."/>
            <person name="Ainscough R."/>
            <person name="Beck S."/>
            <person name="Bentley D."/>
            <person name="Burton J."/>
            <person name="Clee C."/>
            <person name="Carter N."/>
            <person name="Coulson A."/>
            <person name="Deadman R."/>
            <person name="Deloukas P."/>
            <person name="Dunham A."/>
            <person name="Dunham I."/>
            <person name="Durbin R."/>
            <person name="French L."/>
            <person name="Grafham D."/>
            <person name="Gregory S."/>
            <person name="Hubbard T."/>
            <person name="Humphray S."/>
            <person name="Hunt A."/>
            <person name="Jones M."/>
            <person name="Lloyd C."/>
            <person name="McMurray A."/>
            <person name="Matthews L."/>
            <person name="Mercer S."/>
            <person name="Milne S."/>
            <person name="Mullikin J.C."/>
            <person name="Mungall A."/>
            <person name="Plumb R."/>
            <person name="Ross M."/>
            <person name="Shownkeen R."/>
            <person name="Sims S."/>
            <person name="Waterston R.H."/>
            <person name="Wilson R.K."/>
            <person name="Hillier L.W."/>
            <person name="McPherson J.D."/>
            <person name="Marra M.A."/>
            <person name="Mardis E.R."/>
            <person name="Fulton L.A."/>
            <person name="Chinwalla A.T."/>
            <person name="Pepin K.H."/>
            <person name="Gish W.R."/>
            <person name="Chissoe S.L."/>
            <person name="Wendl M.C."/>
            <person name="Delehaunty K.D."/>
            <person name="Miner T.L."/>
            <person name="Delehaunty A."/>
            <person name="Kramer J.B."/>
            <person name="Cook L.L."/>
            <person name="Fulton R.S."/>
            <person name="Johnson D.L."/>
            <person name="Minx P.J."/>
            <person name="Clifton S.W."/>
            <person name="Hawkins T."/>
            <person name="Branscomb E."/>
            <person name="Predki P."/>
            <person name="Richardson P."/>
            <person name="Wenning S."/>
            <person name="Slezak T."/>
            <person name="Doggett N."/>
            <person name="Cheng J.F."/>
            <person name="Olsen A."/>
            <person name="Lucas S."/>
            <person name="Elkin C."/>
            <person name="Uberbacher E."/>
            <person name="Frazier M."/>
            <person name="Gibbs R.A."/>
            <person name="Muzny D.M."/>
            <person name="Scherer S.E."/>
            <person name="Bouck J.B."/>
            <person name="Sodergren E.J."/>
            <person name="Worley K.C."/>
            <person name="Rives C.M."/>
            <person name="Gorrell J.H."/>
            <person name="Metzker M.L."/>
            <person name="Naylor S.L."/>
            <person name="Kucherlapati R.S."/>
            <person name="Nelson D.L."/>
            <person name="Weinstock G.M."/>
            <person name="Sakaki Y."/>
            <person name="Fujiyama A."/>
            <person name="Hattori M."/>
            <person name="Yada T."/>
            <person name="Toyoda A."/>
            <person name="Itoh T."/>
            <person name="Kawagoe C."/>
            <person name="Watanabe H."/>
            <person name="Totoki Y."/>
            <person name="Taylor T."/>
            <person name="Weissenbach J."/>
            <person name="Heilig R."/>
            <person name="Saurin W."/>
            <person name="Artiguenave F."/>
            <person name="Brottier P."/>
            <person name="Bruls T."/>
            <person name="Pelletier E."/>
            <person name="Robert C."/>
            <person name="Wincker P."/>
            <person name="Smith D.R."/>
            <person name="Doucette-Stamm L."/>
            <person name="Rubenfield M."/>
            <person name="Weinstock K."/>
            <person name="Lee H.M."/>
            <person name="Dubois J."/>
            <person name="Rosenthal A."/>
            <person name="Platzer M."/>
            <person name="Nyakatura G."/>
            <person name="Taudien S."/>
            <person name="Rump A."/>
            <person name="Yang H."/>
            <person name="Yu J."/>
            <person name="Wang J."/>
            <person name="Huang G."/>
            <person name="Gu J."/>
            <person name="Hood L."/>
            <person name="Rowen L."/>
            <person name="Madan A."/>
            <person name="Qin S."/>
            <person name="Davis R.W."/>
            <person name="Federspiel N.A."/>
            <person name="Abola A.P."/>
            <person name="Proctor M.J."/>
            <person name="Myers R.M."/>
            <person name="Schmutz J."/>
            <person name="Dickson M."/>
            <person name="Grimwood J."/>
            <person name="Cox D.R."/>
            <person name="Olson M.V."/>
            <person name="Kaul R."/>
            <person name="Raymond C."/>
            <person name="Shimizu N."/>
            <person name="Kawasaki K."/>
            <person name="Minoshima S."/>
            <person name="Evans G.A."/>
            <person name="Athanasiou M."/>
            <person name="Schultz R."/>
            <person name="Roe B.A."/>
            <person name="Chen F."/>
            <person name="Pan H."/>
            <person name="Ramser J."/>
            <person name="Lehrach H."/>
            <person name="Reinhardt R."/>
            <person name="McCombie W.R."/>
            <person name="de la Bastide M."/>
            <person name="Dedhia N."/>
            <person name="Blocker H."/>
            <person name="Hornischer K."/>
            <person name="Nordsiek G."/>
            <person name="Agarwala R."/>
            <person name="Aravind L."/>
            <person name="Bailey J.A."/>
            <person name="Bateman A."/>
            <person name="Batzoglou S."/>
            <person name="Birney E."/>
            <person name="Bork P."/>
            <person name="Brown D.G."/>
            <person name="Burge C.B."/>
            <person name="Cerutti L."/>
            <person name="Chen H.C."/>
            <person name="Church D."/>
            <person name="Clamp M."/>
            <person name="Copley R.R."/>
            <person name="Doerks T."/>
            <person name="Eddy S.R."/>
            <person name="Eichler E.E."/>
            <person name="Furey T.S."/>
            <person name="Galagan J."/>
            <person name="Gilbert J.G."/>
            <person name="Harmon C."/>
            <person name="Hayashizaki Y."/>
            <person name="Haussler D."/>
            <person name="Hermjakob H."/>
            <person name="Hokamp K."/>
            <person name="Jang W."/>
            <person name="Johnson L.S."/>
            <person name="Jones T.A."/>
            <person name="Kasif S."/>
            <person name="Kaspryzk A."/>
            <person name="Kennedy S."/>
            <person name="Kent W.J."/>
            <person name="Kitts P."/>
            <person name="Koonin E.V."/>
            <person name="Korf I."/>
            <person name="Kulp D."/>
            <person name="Lancet D."/>
            <person name="Lowe T.M."/>
            <person name="McLysaght A."/>
            <person name="Mikkelsen T."/>
            <person name="Moran J.V."/>
            <person name="Mulder N."/>
            <person name="Pollara V.J."/>
            <person name="Ponting C.P."/>
            <person name="Schuler G."/>
            <person name="Schultz J."/>
            <person name="Slater G."/>
            <person name="Smit A.F."/>
            <person name="Stupka E."/>
            <person name="Szustakowski J."/>
            <person name="Thierry-Mieg D."/>
            <person name="Thierry-Mieg J."/>
            <person name="Wagner L."/>
            <person name="Wallis J."/>
            <person name="Wheeler R."/>
            <person name="Williams A."/>
            <person name="Wolf Y.I."/>
            <person name="Wolfe K.H."/>
            <person name="Yang S.P."/>
            <person name="Yeh R.F."/>
            <person name="Collins F."/>
            <person name="Guyer M.S."/>
            <person name="Peterson J."/>
            <person name="Felsenfeld A."/>
            <person name="Wetterstrand K.A."/>
            <person name="Patrinos A."/>
            <person name="Morgan M.J."/>
            <person name="de Jong P."/>
            <person name="Catanese J.J."/>
            <person name="Osoegawa K."/>
            <person name="Shizuya H."/>
            <person name="Choi S."/>
            <person name="Chen Y.J."/>
        </authorList>
    </citation>
    <scope>NUCLEOTIDE SEQUENCE [LARGE SCALE GENOMIC DNA]</scope>
</reference>
<dbReference type="OpenTargets" id="ENSG00000070718"/>
<dbReference type="OrthoDB" id="870at2759"/>
<gene>
    <name evidence="1" type="primary">AP3M2</name>
</gene>
<sequence>MIHSLFLINS</sequence>
<evidence type="ECO:0000313" key="2">
    <source>
        <dbReference type="Proteomes" id="UP000005640"/>
    </source>
</evidence>
<dbReference type="Bgee" id="ENSG00000070718">
    <property type="expression patterns" value="Expressed in endothelial cell and 186 other cell types or tissues"/>
</dbReference>
<dbReference type="GeneTree" id="ENSGT00940000157991"/>
<feature type="non-terminal residue" evidence="1">
    <location>
        <position position="10"/>
    </location>
</feature>
<dbReference type="OMA" id="LIWNIGK"/>
<proteinExistence type="predicted"/>
<dbReference type="Proteomes" id="UP000005640">
    <property type="component" value="Chromosome 8"/>
</dbReference>
<evidence type="ECO:0000313" key="1">
    <source>
        <dbReference type="Ensembl" id="ENSP00000430538.1"/>
    </source>
</evidence>
<dbReference type="ExpressionAtlas" id="A0A1D5RMS9">
    <property type="expression patterns" value="baseline and differential"/>
</dbReference>
<dbReference type="HGNC" id="HGNC:570">
    <property type="gene designation" value="AP3M2"/>
</dbReference>
<dbReference type="Ensembl" id="ENST00000517969.1">
    <property type="protein sequence ID" value="ENSP00000430538.1"/>
    <property type="gene ID" value="ENSG00000070718.13"/>
</dbReference>
<protein>
    <submittedName>
        <fullName evidence="1">Adaptor related protein complex 3 subunit mu 2</fullName>
    </submittedName>
</protein>
<reference evidence="1" key="5">
    <citation type="submission" date="2025-09" db="UniProtKB">
        <authorList>
            <consortium name="Ensembl"/>
        </authorList>
    </citation>
    <scope>IDENTIFICATION</scope>
</reference>
<dbReference type="VEuPathDB" id="HostDB:ENSG00000070718"/>
<reference evidence="1" key="4">
    <citation type="submission" date="2025-08" db="UniProtKB">
        <authorList>
            <consortium name="Ensembl"/>
        </authorList>
    </citation>
    <scope>IDENTIFICATION</scope>
</reference>
<name>A0A1D5RMS9_HUMAN</name>